<evidence type="ECO:0000256" key="5">
    <source>
        <dbReference type="SAM" id="MobiDB-lite"/>
    </source>
</evidence>
<dbReference type="Pfam" id="PF00356">
    <property type="entry name" value="LacI"/>
    <property type="match status" value="1"/>
</dbReference>
<keyword evidence="2" id="KW-0805">Transcription regulation</keyword>
<dbReference type="InterPro" id="IPR000843">
    <property type="entry name" value="HTH_LacI"/>
</dbReference>
<dbReference type="CDD" id="cd06267">
    <property type="entry name" value="PBP1_LacI_sugar_binding-like"/>
    <property type="match status" value="1"/>
</dbReference>
<dbReference type="Pfam" id="PF00532">
    <property type="entry name" value="Peripla_BP_1"/>
    <property type="match status" value="1"/>
</dbReference>
<dbReference type="GO" id="GO:0003700">
    <property type="term" value="F:DNA-binding transcription factor activity"/>
    <property type="evidence" value="ECO:0007669"/>
    <property type="project" value="TreeGrafter"/>
</dbReference>
<dbReference type="PROSITE" id="PS00356">
    <property type="entry name" value="HTH_LACI_1"/>
    <property type="match status" value="1"/>
</dbReference>
<organism evidence="7 8">
    <name type="scientific">Jiangella asiatica</name>
    <dbReference type="NCBI Taxonomy" id="2530372"/>
    <lineage>
        <taxon>Bacteria</taxon>
        <taxon>Bacillati</taxon>
        <taxon>Actinomycetota</taxon>
        <taxon>Actinomycetes</taxon>
        <taxon>Jiangellales</taxon>
        <taxon>Jiangellaceae</taxon>
        <taxon>Jiangella</taxon>
    </lineage>
</organism>
<sequence>MASTNPDDRTAGKPAGTRRPPTIRDIARLADVSKSAVARALNGDGYVSPELRDRVLEAARALGYKPNVMGRNLRLQRTHAIGLIIADITNPFYSFVADGVLEVARESGYRVVVLASDEDPALERQCLDLLMESRADGIVAVPTGANTRAWQQVADVGAKVVLIDRDVPGLDDVDIVRVDNVDGARTAVRHLVELGHTRIATLVGPTQISTARERLEGYRLALHDAGIAYDPRLVVSNSYKREHGTEAALELLRQPDPPTAILATNNLLGEATLLAADQLGLAIPQDISVVMFDDVPWAELTRPKLTTVSQPTRQIGRLACRQLVEQIEAARTGVPAAGPADHDTALPTELLVRDSTAPPSPR</sequence>
<keyword evidence="1" id="KW-0678">Repressor</keyword>
<dbReference type="PANTHER" id="PTHR30146">
    <property type="entry name" value="LACI-RELATED TRANSCRIPTIONAL REPRESSOR"/>
    <property type="match status" value="1"/>
</dbReference>
<comment type="caution">
    <text evidence="7">The sequence shown here is derived from an EMBL/GenBank/DDBJ whole genome shotgun (WGS) entry which is preliminary data.</text>
</comment>
<evidence type="ECO:0000259" key="6">
    <source>
        <dbReference type="PROSITE" id="PS50932"/>
    </source>
</evidence>
<dbReference type="PANTHER" id="PTHR30146:SF148">
    <property type="entry name" value="HTH-TYPE TRANSCRIPTIONAL REPRESSOR PURR-RELATED"/>
    <property type="match status" value="1"/>
</dbReference>
<keyword evidence="8" id="KW-1185">Reference proteome</keyword>
<accession>A0A4R5CQR4</accession>
<feature type="region of interest" description="Disordered" evidence="5">
    <location>
        <begin position="1"/>
        <end position="22"/>
    </location>
</feature>
<dbReference type="Proteomes" id="UP000294739">
    <property type="component" value="Unassembled WGS sequence"/>
</dbReference>
<gene>
    <name evidence="7" type="ORF">E1269_23700</name>
</gene>
<dbReference type="InterPro" id="IPR001761">
    <property type="entry name" value="Peripla_BP/Lac1_sug-bd_dom"/>
</dbReference>
<dbReference type="CDD" id="cd01392">
    <property type="entry name" value="HTH_LacI"/>
    <property type="match status" value="1"/>
</dbReference>
<dbReference type="Gene3D" id="3.40.50.2300">
    <property type="match status" value="2"/>
</dbReference>
<feature type="domain" description="HTH lacI-type" evidence="6">
    <location>
        <begin position="21"/>
        <end position="75"/>
    </location>
</feature>
<keyword evidence="3" id="KW-0238">DNA-binding</keyword>
<dbReference type="SMART" id="SM00354">
    <property type="entry name" value="HTH_LACI"/>
    <property type="match status" value="1"/>
</dbReference>
<dbReference type="InterPro" id="IPR028082">
    <property type="entry name" value="Peripla_BP_I"/>
</dbReference>
<evidence type="ECO:0000256" key="4">
    <source>
        <dbReference type="ARBA" id="ARBA00023163"/>
    </source>
</evidence>
<dbReference type="PROSITE" id="PS50932">
    <property type="entry name" value="HTH_LACI_2"/>
    <property type="match status" value="1"/>
</dbReference>
<evidence type="ECO:0000313" key="7">
    <source>
        <dbReference type="EMBL" id="TDE01171.1"/>
    </source>
</evidence>
<dbReference type="GO" id="GO:0000976">
    <property type="term" value="F:transcription cis-regulatory region binding"/>
    <property type="evidence" value="ECO:0007669"/>
    <property type="project" value="TreeGrafter"/>
</dbReference>
<dbReference type="InterPro" id="IPR010982">
    <property type="entry name" value="Lambda_DNA-bd_dom_sf"/>
</dbReference>
<dbReference type="RefSeq" id="WP_131899215.1">
    <property type="nucleotide sequence ID" value="NZ_SMKZ01000043.1"/>
</dbReference>
<dbReference type="SUPFAM" id="SSF53822">
    <property type="entry name" value="Periplasmic binding protein-like I"/>
    <property type="match status" value="1"/>
</dbReference>
<reference evidence="7 8" key="1">
    <citation type="submission" date="2019-03" db="EMBL/GenBank/DDBJ databases">
        <title>Draft genome sequences of novel Actinobacteria.</title>
        <authorList>
            <person name="Sahin N."/>
            <person name="Ay H."/>
            <person name="Saygin H."/>
        </authorList>
    </citation>
    <scope>NUCLEOTIDE SEQUENCE [LARGE SCALE GENOMIC DNA]</scope>
    <source>
        <strain evidence="7 8">5K138</strain>
    </source>
</reference>
<keyword evidence="4" id="KW-0804">Transcription</keyword>
<feature type="region of interest" description="Disordered" evidence="5">
    <location>
        <begin position="335"/>
        <end position="362"/>
    </location>
</feature>
<name>A0A4R5CQR4_9ACTN</name>
<feature type="compositionally biased region" description="Basic and acidic residues" evidence="5">
    <location>
        <begin position="1"/>
        <end position="11"/>
    </location>
</feature>
<dbReference type="InParanoid" id="A0A4R5CQR4"/>
<dbReference type="SUPFAM" id="SSF47413">
    <property type="entry name" value="lambda repressor-like DNA-binding domains"/>
    <property type="match status" value="1"/>
</dbReference>
<dbReference type="EMBL" id="SMKZ01000043">
    <property type="protein sequence ID" value="TDE01171.1"/>
    <property type="molecule type" value="Genomic_DNA"/>
</dbReference>
<dbReference type="OrthoDB" id="37081at2"/>
<evidence type="ECO:0000256" key="1">
    <source>
        <dbReference type="ARBA" id="ARBA00022491"/>
    </source>
</evidence>
<evidence type="ECO:0000256" key="3">
    <source>
        <dbReference type="ARBA" id="ARBA00023125"/>
    </source>
</evidence>
<dbReference type="Gene3D" id="1.10.260.40">
    <property type="entry name" value="lambda repressor-like DNA-binding domains"/>
    <property type="match status" value="1"/>
</dbReference>
<evidence type="ECO:0000256" key="2">
    <source>
        <dbReference type="ARBA" id="ARBA00023015"/>
    </source>
</evidence>
<evidence type="ECO:0000313" key="8">
    <source>
        <dbReference type="Proteomes" id="UP000294739"/>
    </source>
</evidence>
<dbReference type="AlphaFoldDB" id="A0A4R5CQR4"/>
<protein>
    <submittedName>
        <fullName evidence="7">LacI family transcriptional regulator</fullName>
    </submittedName>
</protein>
<proteinExistence type="predicted"/>